<protein>
    <submittedName>
        <fullName evidence="1">Uncharacterized protein</fullName>
    </submittedName>
</protein>
<name>A0AB39C8D8_9CAUD</name>
<reference evidence="1" key="1">
    <citation type="submission" date="2024-06" db="EMBL/GenBank/DDBJ databases">
        <authorList>
            <person name="Najeeb S."/>
            <person name="Khan I."/>
            <person name="Muhammad J."/>
            <person name="Abbas A."/>
            <person name="Jahangir M."/>
            <person name="Alvi I.A."/>
            <person name="Ullah A."/>
            <person name="Ullah A."/>
            <person name="Khan A."/>
        </authorList>
    </citation>
    <scope>NUCLEOTIDE SEQUENCE</scope>
</reference>
<sequence>MKNVEELLSIITKGMSEKDIELTHVDLYEQAVSINNKVKVCLASEYFLVCNLCSGGGITYYSNDSMLNRVLELLTEKDWLPGDDIENDLESCTLVVEDDCYRLLYNDYSISDRMTLEDLRKKYTNVSLEKRMKQ</sequence>
<proteinExistence type="predicted"/>
<evidence type="ECO:0000313" key="1">
    <source>
        <dbReference type="EMBL" id="XDJ02963.1"/>
    </source>
</evidence>
<accession>A0AB39C8D8</accession>
<dbReference type="EMBL" id="PP995776">
    <property type="protein sequence ID" value="XDJ02963.1"/>
    <property type="molecule type" value="Genomic_DNA"/>
</dbReference>
<organism evidence="1">
    <name type="scientific">Staphylococcus phage UHP46</name>
    <dbReference type="NCBI Taxonomy" id="3234966"/>
    <lineage>
        <taxon>Viruses</taxon>
        <taxon>Duplodnaviria</taxon>
        <taxon>Heunggongvirae</taxon>
        <taxon>Uroviricota</taxon>
        <taxon>Caudoviricetes</taxon>
        <taxon>Herelleviridae</taxon>
        <taxon>Twortvirinae</taxon>
        <taxon>Sciuriunavirus</taxon>
    </lineage>
</organism>